<feature type="compositionally biased region" description="Basic residues" evidence="1">
    <location>
        <begin position="389"/>
        <end position="399"/>
    </location>
</feature>
<evidence type="ECO:0000313" key="3">
    <source>
        <dbReference type="Proteomes" id="UP000887569"/>
    </source>
</evidence>
<keyword evidence="2" id="KW-0472">Membrane</keyword>
<dbReference type="Proteomes" id="UP000887569">
    <property type="component" value="Unplaced"/>
</dbReference>
<dbReference type="WBParaSite" id="PgE016_g003_t04">
    <property type="protein sequence ID" value="PgE016_g003_t04"/>
    <property type="gene ID" value="PgE016_g003"/>
</dbReference>
<dbReference type="AlphaFoldDB" id="A0A915A288"/>
<feature type="compositionally biased region" description="Basic and acidic residues" evidence="1">
    <location>
        <begin position="427"/>
        <end position="443"/>
    </location>
</feature>
<evidence type="ECO:0000313" key="4">
    <source>
        <dbReference type="WBParaSite" id="PgE016_g003_t04"/>
    </source>
</evidence>
<organism evidence="3 4">
    <name type="scientific">Parascaris univalens</name>
    <name type="common">Nematode worm</name>
    <dbReference type="NCBI Taxonomy" id="6257"/>
    <lineage>
        <taxon>Eukaryota</taxon>
        <taxon>Metazoa</taxon>
        <taxon>Ecdysozoa</taxon>
        <taxon>Nematoda</taxon>
        <taxon>Chromadorea</taxon>
        <taxon>Rhabditida</taxon>
        <taxon>Spirurina</taxon>
        <taxon>Ascaridomorpha</taxon>
        <taxon>Ascaridoidea</taxon>
        <taxon>Ascarididae</taxon>
        <taxon>Parascaris</taxon>
    </lineage>
</organism>
<evidence type="ECO:0000256" key="1">
    <source>
        <dbReference type="SAM" id="MobiDB-lite"/>
    </source>
</evidence>
<sequence>MALRAVVPFQFVQKNYPLTEILFTHYEQLWEVNGKATMAATALPSLGDSNVDKSRSRTTGAGTKWLWDASELTLSDDKSGKQGITKTLPYFTKRPPIRVVHWRQRDASEHRWRRAEWPSISFPNYSLKESSKTQHHITENSRGTMLSNATMSSPLLGQAIRSSNGSPSNTTEGFEEILLQLPPGVKNAIAIHAVMGMGLLVLLLLCFFMCVIFLMRFYYKDRENELLLGTSMANDFPAIRIQKEKSPYVITPTQKITQRFLSGQKTPSMIECNFEDIAGILHFMASYIEIVDDVPFRPAHLKARLVPRARTKFDDSQAPPFEIEPSLQKMMFAQSPRFRGEAMKSELDRREQEVINKNPVLSGKPEEEAGNKEVANPRKGRKSQFEHNRQRRKHLRPSKKLNEGKGGRTRLKEKKKFSRKLPGHQGAENDTHRKSMNRIESKGAQRRCKK</sequence>
<feature type="region of interest" description="Disordered" evidence="1">
    <location>
        <begin position="339"/>
        <end position="450"/>
    </location>
</feature>
<keyword evidence="2" id="KW-0812">Transmembrane</keyword>
<feature type="transmembrane region" description="Helical" evidence="2">
    <location>
        <begin position="189"/>
        <end position="214"/>
    </location>
</feature>
<keyword evidence="3" id="KW-1185">Reference proteome</keyword>
<feature type="compositionally biased region" description="Basic residues" evidence="1">
    <location>
        <begin position="407"/>
        <end position="422"/>
    </location>
</feature>
<reference evidence="4" key="1">
    <citation type="submission" date="2022-11" db="UniProtKB">
        <authorList>
            <consortium name="WormBaseParasite"/>
        </authorList>
    </citation>
    <scope>IDENTIFICATION</scope>
</reference>
<evidence type="ECO:0000256" key="2">
    <source>
        <dbReference type="SAM" id="Phobius"/>
    </source>
</evidence>
<keyword evidence="2" id="KW-1133">Transmembrane helix</keyword>
<accession>A0A915A288</accession>
<feature type="compositionally biased region" description="Basic and acidic residues" evidence="1">
    <location>
        <begin position="339"/>
        <end position="354"/>
    </location>
</feature>
<proteinExistence type="predicted"/>
<name>A0A915A288_PARUN</name>
<protein>
    <submittedName>
        <fullName evidence="4">TPX2 C-terminal domain-containing protein</fullName>
    </submittedName>
</protein>